<feature type="transmembrane region" description="Helical" evidence="6">
    <location>
        <begin position="73"/>
        <end position="95"/>
    </location>
</feature>
<dbReference type="GO" id="GO:0022857">
    <property type="term" value="F:transmembrane transporter activity"/>
    <property type="evidence" value="ECO:0007669"/>
    <property type="project" value="InterPro"/>
</dbReference>
<gene>
    <name evidence="8" type="ORF">SAMN04488567_1174</name>
</gene>
<keyword evidence="5 6" id="KW-0472">Membrane</keyword>
<evidence type="ECO:0000259" key="7">
    <source>
        <dbReference type="PROSITE" id="PS50850"/>
    </source>
</evidence>
<keyword evidence="3 6" id="KW-0812">Transmembrane</keyword>
<feature type="transmembrane region" description="Helical" evidence="6">
    <location>
        <begin position="169"/>
        <end position="191"/>
    </location>
</feature>
<comment type="subcellular location">
    <subcellularLocation>
        <location evidence="1">Membrane</location>
        <topology evidence="1">Multi-pass membrane protein</topology>
    </subcellularLocation>
</comment>
<dbReference type="InterPro" id="IPR004896">
    <property type="entry name" value="PucC-rel"/>
</dbReference>
<organism evidence="8 9">
    <name type="scientific">Limimaricola pyoseonensis</name>
    <dbReference type="NCBI Taxonomy" id="521013"/>
    <lineage>
        <taxon>Bacteria</taxon>
        <taxon>Pseudomonadati</taxon>
        <taxon>Pseudomonadota</taxon>
        <taxon>Alphaproteobacteria</taxon>
        <taxon>Rhodobacterales</taxon>
        <taxon>Paracoccaceae</taxon>
        <taxon>Limimaricola</taxon>
    </lineage>
</organism>
<dbReference type="Proteomes" id="UP000198922">
    <property type="component" value="Unassembled WGS sequence"/>
</dbReference>
<dbReference type="CDD" id="cd06176">
    <property type="entry name" value="MFS_BCD_PucC-like"/>
    <property type="match status" value="1"/>
</dbReference>
<dbReference type="GO" id="GO:0016020">
    <property type="term" value="C:membrane"/>
    <property type="evidence" value="ECO:0007669"/>
    <property type="project" value="UniProtKB-SubCell"/>
</dbReference>
<feature type="transmembrane region" description="Helical" evidence="6">
    <location>
        <begin position="262"/>
        <end position="283"/>
    </location>
</feature>
<keyword evidence="4 6" id="KW-1133">Transmembrane helix</keyword>
<evidence type="ECO:0000256" key="6">
    <source>
        <dbReference type="SAM" id="Phobius"/>
    </source>
</evidence>
<feature type="transmembrane region" description="Helical" evidence="6">
    <location>
        <begin position="315"/>
        <end position="343"/>
    </location>
</feature>
<protein>
    <submittedName>
        <fullName evidence="8">MFS transporter, BCD family, chlorophyll transporter</fullName>
    </submittedName>
</protein>
<reference evidence="9" key="1">
    <citation type="submission" date="2016-10" db="EMBL/GenBank/DDBJ databases">
        <authorList>
            <person name="Varghese N."/>
            <person name="Submissions S."/>
        </authorList>
    </citation>
    <scope>NUCLEOTIDE SEQUENCE [LARGE SCALE GENOMIC DNA]</scope>
    <source>
        <strain evidence="9">DSM 21424</strain>
    </source>
</reference>
<dbReference type="STRING" id="521013.SAMN04488567_1174"/>
<accession>A0A1G7AZS9</accession>
<dbReference type="AlphaFoldDB" id="A0A1G7AZS9"/>
<sequence>MLGWVAIIRLGLVQMCLGAIVVLTTSTLNRLMVVELALPALLPGLLVGLHYGIQITRPHWGFFSDTQGRRSRWITGGMAVLALGGFGAALGVVIMQHSFAAGLALSVVAYAAIGLGVGASGTSLLALLASAAAPERRAAAATITWLMMVAGIAVTAGTVGALLDPYSPGLLLRIVAALGLGAVALTGLAIAGIEAKVEPRPPEPKAKLREGLAEIWAEPAARRFTVFVFLSMTAYFMQELILEPYAGLVFGFTPGQSTSLSGAQNGGVFLGMLTVGIAATGFGLGRLRSWVVGGCLGSAASLAAVSLVAQTGSGAALIAAAVALGFCNGVFAVAAIAAMMALAGQGRDRREGTRMGLWGAAQAIAAGIGGLAGAGLADLLRGLMGSDAAGFGAVFLIEAMLFVLAAALAVRAVAPGTRAPRPLAGEG</sequence>
<dbReference type="EMBL" id="FNAT01000001">
    <property type="protein sequence ID" value="SDE20170.1"/>
    <property type="molecule type" value="Genomic_DNA"/>
</dbReference>
<evidence type="ECO:0000256" key="5">
    <source>
        <dbReference type="ARBA" id="ARBA00023136"/>
    </source>
</evidence>
<feature type="transmembrane region" description="Helical" evidence="6">
    <location>
        <begin position="107"/>
        <end position="131"/>
    </location>
</feature>
<dbReference type="SUPFAM" id="SSF103473">
    <property type="entry name" value="MFS general substrate transporter"/>
    <property type="match status" value="1"/>
</dbReference>
<evidence type="ECO:0000313" key="9">
    <source>
        <dbReference type="Proteomes" id="UP000198922"/>
    </source>
</evidence>
<feature type="transmembrane region" description="Helical" evidence="6">
    <location>
        <begin position="389"/>
        <end position="414"/>
    </location>
</feature>
<feature type="transmembrane region" description="Helical" evidence="6">
    <location>
        <begin position="355"/>
        <end position="377"/>
    </location>
</feature>
<dbReference type="InterPro" id="IPR020846">
    <property type="entry name" value="MFS_dom"/>
</dbReference>
<dbReference type="PANTHER" id="PTHR23538:SF1">
    <property type="entry name" value="44.5 KD BACTERIOCHLOROPHYLL SYNTHASE SUBUNIT"/>
    <property type="match status" value="1"/>
</dbReference>
<dbReference type="InterPro" id="IPR036259">
    <property type="entry name" value="MFS_trans_sf"/>
</dbReference>
<feature type="transmembrane region" description="Helical" evidence="6">
    <location>
        <begin position="34"/>
        <end position="53"/>
    </location>
</feature>
<dbReference type="Pfam" id="PF03209">
    <property type="entry name" value="PUCC"/>
    <property type="match status" value="1"/>
</dbReference>
<evidence type="ECO:0000256" key="4">
    <source>
        <dbReference type="ARBA" id="ARBA00022989"/>
    </source>
</evidence>
<dbReference type="PROSITE" id="PS50850">
    <property type="entry name" value="MFS"/>
    <property type="match status" value="1"/>
</dbReference>
<dbReference type="PANTHER" id="PTHR23538">
    <property type="entry name" value="44.5 KD BACTERIOCHLOROPHYLL SYNTHASE SUBUNIT"/>
    <property type="match status" value="1"/>
</dbReference>
<proteinExistence type="inferred from homology"/>
<evidence type="ECO:0000256" key="1">
    <source>
        <dbReference type="ARBA" id="ARBA00004141"/>
    </source>
</evidence>
<feature type="transmembrane region" description="Helical" evidence="6">
    <location>
        <begin position="143"/>
        <end position="163"/>
    </location>
</feature>
<keyword evidence="9" id="KW-1185">Reference proteome</keyword>
<evidence type="ECO:0000313" key="8">
    <source>
        <dbReference type="EMBL" id="SDE20170.1"/>
    </source>
</evidence>
<feature type="domain" description="Major facilitator superfamily (MFS) profile" evidence="7">
    <location>
        <begin position="4"/>
        <end position="417"/>
    </location>
</feature>
<comment type="similarity">
    <text evidence="2">Belongs to the PucC family.</text>
</comment>
<feature type="transmembrane region" description="Helical" evidence="6">
    <location>
        <begin position="290"/>
        <end position="309"/>
    </location>
</feature>
<feature type="transmembrane region" description="Helical" evidence="6">
    <location>
        <begin position="224"/>
        <end position="242"/>
    </location>
</feature>
<evidence type="ECO:0000256" key="2">
    <source>
        <dbReference type="ARBA" id="ARBA00008412"/>
    </source>
</evidence>
<evidence type="ECO:0000256" key="3">
    <source>
        <dbReference type="ARBA" id="ARBA00022692"/>
    </source>
</evidence>
<dbReference type="InterPro" id="IPR026036">
    <property type="entry name" value="PucC"/>
</dbReference>
<dbReference type="Gene3D" id="1.20.1250.20">
    <property type="entry name" value="MFS general substrate transporter like domains"/>
    <property type="match status" value="1"/>
</dbReference>
<name>A0A1G7AZS9_9RHOB</name>
<dbReference type="PIRSF" id="PIRSF016565">
    <property type="entry name" value="PucC"/>
    <property type="match status" value="1"/>
</dbReference>